<dbReference type="InterPro" id="IPR050445">
    <property type="entry name" value="Bact_polysacc_biosynth/exp"/>
</dbReference>
<dbReference type="RefSeq" id="WP_189628596.1">
    <property type="nucleotide sequence ID" value="NZ_BNAG01000001.1"/>
</dbReference>
<evidence type="ECO:0000313" key="3">
    <source>
        <dbReference type="Proteomes" id="UP000658258"/>
    </source>
</evidence>
<sequence>MNSENQYLDEPKISLGYLIRRFVYWTNFVLSKWLKIGVGTVCILLLVVAYNYLKPKVYTARTTFVLDKDGSGGIGELGSLASLAGVNIGALTEGSVLFQMDNIQELYLSRRMIEKTLLSEVTIDEERVQVVERFAHSNKLTEKWMKIGVNIKDFSQVPREAFSRKQDSLLRESVKLVSENFLTVGKPNRRAAILEVGFKHQDETLAKVFTETHVANVNQFYLETKTQKSAANLKVLQYQADSVKNVLDLSLMRLAQVDENIPNPNPLYKTYQVPYQKAMIDVQANSAIYQEIVKQLELAKVAHRNQMPLIQIIDSPRYPLPNNRWNLLKTLIIGGALGGLLMIAYVLSREIFMSALEEVQ</sequence>
<keyword evidence="1" id="KW-0812">Transmembrane</keyword>
<dbReference type="EMBL" id="BNAG01000001">
    <property type="protein sequence ID" value="GHE53390.1"/>
    <property type="molecule type" value="Genomic_DNA"/>
</dbReference>
<organism evidence="2 3">
    <name type="scientific">Roseivirga thermotolerans</name>
    <dbReference type="NCBI Taxonomy" id="1758176"/>
    <lineage>
        <taxon>Bacteria</taxon>
        <taxon>Pseudomonadati</taxon>
        <taxon>Bacteroidota</taxon>
        <taxon>Cytophagia</taxon>
        <taxon>Cytophagales</taxon>
        <taxon>Roseivirgaceae</taxon>
        <taxon>Roseivirga</taxon>
    </lineage>
</organism>
<keyword evidence="1" id="KW-0472">Membrane</keyword>
<proteinExistence type="predicted"/>
<gene>
    <name evidence="2" type="ORF">GCM10011340_04880</name>
</gene>
<evidence type="ECO:0000256" key="1">
    <source>
        <dbReference type="SAM" id="Phobius"/>
    </source>
</evidence>
<name>A0ABQ3I394_9BACT</name>
<keyword evidence="3" id="KW-1185">Reference proteome</keyword>
<dbReference type="PANTHER" id="PTHR32309">
    <property type="entry name" value="TYROSINE-PROTEIN KINASE"/>
    <property type="match status" value="1"/>
</dbReference>
<reference evidence="3" key="1">
    <citation type="journal article" date="2019" name="Int. J. Syst. Evol. Microbiol.">
        <title>The Global Catalogue of Microorganisms (GCM) 10K type strain sequencing project: providing services to taxonomists for standard genome sequencing and annotation.</title>
        <authorList>
            <consortium name="The Broad Institute Genomics Platform"/>
            <consortium name="The Broad Institute Genome Sequencing Center for Infectious Disease"/>
            <person name="Wu L."/>
            <person name="Ma J."/>
        </authorList>
    </citation>
    <scope>NUCLEOTIDE SEQUENCE [LARGE SCALE GENOMIC DNA]</scope>
    <source>
        <strain evidence="3">CGMCC 1.15111</strain>
    </source>
</reference>
<comment type="caution">
    <text evidence="2">The sequence shown here is derived from an EMBL/GenBank/DDBJ whole genome shotgun (WGS) entry which is preliminary data.</text>
</comment>
<accession>A0ABQ3I394</accession>
<protein>
    <recommendedName>
        <fullName evidence="4">Polysaccharide chain length determinant N-terminal domain-containing protein</fullName>
    </recommendedName>
</protein>
<feature type="transmembrane region" description="Helical" evidence="1">
    <location>
        <begin position="33"/>
        <end position="53"/>
    </location>
</feature>
<evidence type="ECO:0008006" key="4">
    <source>
        <dbReference type="Google" id="ProtNLM"/>
    </source>
</evidence>
<dbReference type="PANTHER" id="PTHR32309:SF13">
    <property type="entry name" value="FERRIC ENTEROBACTIN TRANSPORT PROTEIN FEPE"/>
    <property type="match status" value="1"/>
</dbReference>
<keyword evidence="1" id="KW-1133">Transmembrane helix</keyword>
<dbReference type="Proteomes" id="UP000658258">
    <property type="component" value="Unassembled WGS sequence"/>
</dbReference>
<feature type="transmembrane region" description="Helical" evidence="1">
    <location>
        <begin position="327"/>
        <end position="347"/>
    </location>
</feature>
<evidence type="ECO:0000313" key="2">
    <source>
        <dbReference type="EMBL" id="GHE53390.1"/>
    </source>
</evidence>